<evidence type="ECO:0000256" key="4">
    <source>
        <dbReference type="ARBA" id="ARBA00022741"/>
    </source>
</evidence>
<dbReference type="SUPFAM" id="SSF53067">
    <property type="entry name" value="Actin-like ATPase domain"/>
    <property type="match status" value="2"/>
</dbReference>
<dbReference type="FunFam" id="3.30.420.40:FF:000034">
    <property type="entry name" value="Phosphotransferase"/>
    <property type="match status" value="1"/>
</dbReference>
<dbReference type="Proteomes" id="UP001271007">
    <property type="component" value="Unassembled WGS sequence"/>
</dbReference>
<dbReference type="PROSITE" id="PS51748">
    <property type="entry name" value="HEXOKINASE_2"/>
    <property type="match status" value="1"/>
</dbReference>
<dbReference type="GO" id="GO:0005829">
    <property type="term" value="C:cytosol"/>
    <property type="evidence" value="ECO:0007669"/>
    <property type="project" value="TreeGrafter"/>
</dbReference>
<evidence type="ECO:0000256" key="5">
    <source>
        <dbReference type="ARBA" id="ARBA00022777"/>
    </source>
</evidence>
<evidence type="ECO:0000256" key="8">
    <source>
        <dbReference type="RuleBase" id="RU362007"/>
    </source>
</evidence>
<dbReference type="InterPro" id="IPR043129">
    <property type="entry name" value="ATPase_NBD"/>
</dbReference>
<evidence type="ECO:0000256" key="2">
    <source>
        <dbReference type="ARBA" id="ARBA00009225"/>
    </source>
</evidence>
<dbReference type="GO" id="GO:0008865">
    <property type="term" value="F:fructokinase activity"/>
    <property type="evidence" value="ECO:0007669"/>
    <property type="project" value="TreeGrafter"/>
</dbReference>
<dbReference type="GO" id="GO:0006096">
    <property type="term" value="P:glycolytic process"/>
    <property type="evidence" value="ECO:0007669"/>
    <property type="project" value="UniProtKB-KW"/>
</dbReference>
<comment type="pathway">
    <text evidence="1">Carbohydrate degradation; glycolysis; D-glyceraldehyde 3-phosphate and glycerone phosphate from D-glucose: step 1/4.</text>
</comment>
<keyword evidence="6 8" id="KW-0067">ATP-binding</keyword>
<comment type="caution">
    <text evidence="11">The sequence shown here is derived from an EMBL/GenBank/DDBJ whole genome shotgun (WGS) entry which is preliminary data.</text>
</comment>
<evidence type="ECO:0000313" key="11">
    <source>
        <dbReference type="EMBL" id="KAK3047566.1"/>
    </source>
</evidence>
<dbReference type="GO" id="GO:0001678">
    <property type="term" value="P:intracellular glucose homeostasis"/>
    <property type="evidence" value="ECO:0007669"/>
    <property type="project" value="InterPro"/>
</dbReference>
<evidence type="ECO:0000313" key="12">
    <source>
        <dbReference type="Proteomes" id="UP001271007"/>
    </source>
</evidence>
<feature type="domain" description="Hexokinase N-terminal" evidence="9">
    <location>
        <begin position="7"/>
        <end position="219"/>
    </location>
</feature>
<keyword evidence="7 8" id="KW-0324">Glycolysis</keyword>
<dbReference type="GO" id="GO:0005739">
    <property type="term" value="C:mitochondrion"/>
    <property type="evidence" value="ECO:0007669"/>
    <property type="project" value="TreeGrafter"/>
</dbReference>
<dbReference type="PANTHER" id="PTHR19443">
    <property type="entry name" value="HEXOKINASE"/>
    <property type="match status" value="1"/>
</dbReference>
<dbReference type="Pfam" id="PF00349">
    <property type="entry name" value="Hexokinase_1"/>
    <property type="match status" value="1"/>
</dbReference>
<dbReference type="GO" id="GO:0004340">
    <property type="term" value="F:glucokinase activity"/>
    <property type="evidence" value="ECO:0007669"/>
    <property type="project" value="TreeGrafter"/>
</dbReference>
<keyword evidence="4 8" id="KW-0547">Nucleotide-binding</keyword>
<dbReference type="InterPro" id="IPR022673">
    <property type="entry name" value="Hexokinase_C"/>
</dbReference>
<evidence type="ECO:0000256" key="1">
    <source>
        <dbReference type="ARBA" id="ARBA00004888"/>
    </source>
</evidence>
<proteinExistence type="inferred from homology"/>
<dbReference type="GO" id="GO:0005536">
    <property type="term" value="F:D-glucose binding"/>
    <property type="evidence" value="ECO:0007669"/>
    <property type="project" value="InterPro"/>
</dbReference>
<organism evidence="11 12">
    <name type="scientific">Extremus antarcticus</name>
    <dbReference type="NCBI Taxonomy" id="702011"/>
    <lineage>
        <taxon>Eukaryota</taxon>
        <taxon>Fungi</taxon>
        <taxon>Dikarya</taxon>
        <taxon>Ascomycota</taxon>
        <taxon>Pezizomycotina</taxon>
        <taxon>Dothideomycetes</taxon>
        <taxon>Dothideomycetidae</taxon>
        <taxon>Mycosphaerellales</taxon>
        <taxon>Extremaceae</taxon>
        <taxon>Extremus</taxon>
    </lineage>
</organism>
<dbReference type="InterPro" id="IPR019807">
    <property type="entry name" value="Hexokinase_BS"/>
</dbReference>
<evidence type="ECO:0000259" key="9">
    <source>
        <dbReference type="Pfam" id="PF00349"/>
    </source>
</evidence>
<dbReference type="EMBL" id="JAWDJX010000060">
    <property type="protein sequence ID" value="KAK3047566.1"/>
    <property type="molecule type" value="Genomic_DNA"/>
</dbReference>
<keyword evidence="3 8" id="KW-0808">Transferase</keyword>
<dbReference type="InterPro" id="IPR022672">
    <property type="entry name" value="Hexokinase_N"/>
</dbReference>
<dbReference type="EC" id="2.7.1.-" evidence="8"/>
<dbReference type="Pfam" id="PF03727">
    <property type="entry name" value="Hexokinase_2"/>
    <property type="match status" value="1"/>
</dbReference>
<dbReference type="GO" id="GO:0005524">
    <property type="term" value="F:ATP binding"/>
    <property type="evidence" value="ECO:0007669"/>
    <property type="project" value="UniProtKB-UniRule"/>
</dbReference>
<comment type="similarity">
    <text evidence="2 8">Belongs to the hexokinase family.</text>
</comment>
<keyword evidence="12" id="KW-1185">Reference proteome</keyword>
<dbReference type="PANTHER" id="PTHR19443:SF30">
    <property type="entry name" value="GLUCOKINASE-1-RELATED"/>
    <property type="match status" value="1"/>
</dbReference>
<keyword evidence="5 8" id="KW-0418">Kinase</keyword>
<evidence type="ECO:0000259" key="10">
    <source>
        <dbReference type="Pfam" id="PF03727"/>
    </source>
</evidence>
<evidence type="ECO:0000256" key="3">
    <source>
        <dbReference type="ARBA" id="ARBA00022679"/>
    </source>
</evidence>
<dbReference type="InterPro" id="IPR001312">
    <property type="entry name" value="Hexokinase"/>
</dbReference>
<feature type="domain" description="Hexokinase C-terminal" evidence="10">
    <location>
        <begin position="229"/>
        <end position="496"/>
    </location>
</feature>
<dbReference type="Gene3D" id="3.40.367.20">
    <property type="match status" value="1"/>
</dbReference>
<evidence type="ECO:0000256" key="7">
    <source>
        <dbReference type="ARBA" id="ARBA00023152"/>
    </source>
</evidence>
<dbReference type="AlphaFoldDB" id="A0AAJ0D6Y4"/>
<dbReference type="Gene3D" id="3.30.420.40">
    <property type="match status" value="1"/>
</dbReference>
<sequence>MALAVAAERVAAEFEYSKEDVNRGVQAFIQQMDEGLGKKGATMSQIPTYVTAVPNGTEKGLYMAVDLGGTNFRVCSIQLHGNSTFSLTQSKVAIPKDLMVAKTSHELFSFLAKQIELFLKVHHEEHYQSHVERRASYVGFGTMRDENIFSLGFTFSFPVQQYGINKGTLIRWTKGFDIADTIGKDVCALLQKEIDALGLPVRVAALVNDTVGTLMARSYTSPGKQGTLLGGIFGTGTNGAYVEKLDKITKLKNQSADAGEIDDSTGEMIVNTEWGSFDNHMSVLPDTSYDRGLDAGSVNPGIQMFEKRVSGMFLGEILRRALIDLMNDPSVPLFSDDDSSRNDISSTTTVASDSPLYKQWGLDTSFLSITSGDSSYGLKATRQALNSDYGVSAASAEDAEAARLIAGAIGKRAARLSAVAIAAVVITTKSLESSAPDGVVDIGVDGSLVEFYPNFEEYIREALRDVPQIGPHGEKRIRIGIAKDGSGVGAALIALVADKKMKGTHETTRSTSFGGFMASFFGGLNRTIRYRA</sequence>
<dbReference type="PRINTS" id="PR00475">
    <property type="entry name" value="HEXOKINASE"/>
</dbReference>
<gene>
    <name evidence="11" type="primary">GLK1</name>
    <name evidence="11" type="ORF">LTR09_011071</name>
</gene>
<dbReference type="GO" id="GO:0006006">
    <property type="term" value="P:glucose metabolic process"/>
    <property type="evidence" value="ECO:0007669"/>
    <property type="project" value="TreeGrafter"/>
</dbReference>
<name>A0AAJ0D6Y4_9PEZI</name>
<dbReference type="PROSITE" id="PS00378">
    <property type="entry name" value="HEXOKINASE_1"/>
    <property type="match status" value="1"/>
</dbReference>
<reference evidence="11" key="1">
    <citation type="submission" date="2023-04" db="EMBL/GenBank/DDBJ databases">
        <title>Black Yeasts Isolated from many extreme environments.</title>
        <authorList>
            <person name="Coleine C."/>
            <person name="Stajich J.E."/>
            <person name="Selbmann L."/>
        </authorList>
    </citation>
    <scope>NUCLEOTIDE SEQUENCE</scope>
    <source>
        <strain evidence="11">CCFEE 5312</strain>
    </source>
</reference>
<protein>
    <recommendedName>
        <fullName evidence="8">Phosphotransferase</fullName>
        <ecNumber evidence="8">2.7.1.-</ecNumber>
    </recommendedName>
</protein>
<accession>A0AAJ0D6Y4</accession>
<evidence type="ECO:0000256" key="6">
    <source>
        <dbReference type="ARBA" id="ARBA00022840"/>
    </source>
</evidence>